<protein>
    <submittedName>
        <fullName evidence="2">Transposase</fullName>
    </submittedName>
</protein>
<evidence type="ECO:0000313" key="2">
    <source>
        <dbReference type="EMBL" id="MBF1352546.1"/>
    </source>
</evidence>
<gene>
    <name evidence="2" type="ORF">HXM71_05435</name>
</gene>
<dbReference type="Pfam" id="PF01610">
    <property type="entry name" value="DDE_Tnp_ISL3"/>
    <property type="match status" value="1"/>
</dbReference>
<proteinExistence type="predicted"/>
<evidence type="ECO:0000313" key="3">
    <source>
        <dbReference type="Proteomes" id="UP000722050"/>
    </source>
</evidence>
<feature type="domain" description="Transposase IS204/IS1001/IS1096/IS1165 DDE" evidence="1">
    <location>
        <begin position="28"/>
        <end position="137"/>
    </location>
</feature>
<dbReference type="Proteomes" id="UP000722050">
    <property type="component" value="Unassembled WGS sequence"/>
</dbReference>
<reference evidence="2" key="1">
    <citation type="submission" date="2020-04" db="EMBL/GenBank/DDBJ databases">
        <title>Deep metagenomics examines the oral microbiome during advanced dental caries in children, revealing novel taxa and co-occurrences with host molecules.</title>
        <authorList>
            <person name="Baker J.L."/>
            <person name="Morton J.T."/>
            <person name="Dinis M."/>
            <person name="Alvarez R."/>
            <person name="Tran N.C."/>
            <person name="Knight R."/>
            <person name="Edlund A."/>
        </authorList>
    </citation>
    <scope>NUCLEOTIDE SEQUENCE</scope>
    <source>
        <strain evidence="2">JCVI_24_bin.8</strain>
    </source>
</reference>
<organism evidence="2 3">
    <name type="scientific">Mogibacterium diversum</name>
    <dbReference type="NCBI Taxonomy" id="114527"/>
    <lineage>
        <taxon>Bacteria</taxon>
        <taxon>Bacillati</taxon>
        <taxon>Bacillota</taxon>
        <taxon>Clostridia</taxon>
        <taxon>Peptostreptococcales</taxon>
        <taxon>Anaerovoracaceae</taxon>
        <taxon>Mogibacterium</taxon>
    </lineage>
</organism>
<comment type="caution">
    <text evidence="2">The sequence shown here is derived from an EMBL/GenBank/DDBJ whole genome shotgun (WGS) entry which is preliminary data.</text>
</comment>
<dbReference type="AlphaFoldDB" id="A0A930EJ43"/>
<dbReference type="InterPro" id="IPR002560">
    <property type="entry name" value="Transposase_DDE"/>
</dbReference>
<accession>A0A930EJ43</accession>
<sequence length="142" mass="16538">MVKNGFLTRDFISLPIGGQKVILRMKVRRNKCKCVDCDCHLSAAFISSVLENCPNVVHVFDHFHVVKLMNEKLDEIRRAQYNLEKDINKRKVLKGTRYLLLRNGADIFDEQYRTRLDNALDMNKPLSQAYYLKEQLNSNSSC</sequence>
<dbReference type="EMBL" id="JABZQH010000190">
    <property type="protein sequence ID" value="MBF1352546.1"/>
    <property type="molecule type" value="Genomic_DNA"/>
</dbReference>
<evidence type="ECO:0000259" key="1">
    <source>
        <dbReference type="Pfam" id="PF01610"/>
    </source>
</evidence>
<name>A0A930EJ43_9FIRM</name>